<keyword evidence="1" id="KW-1185">Reference proteome</keyword>
<proteinExistence type="predicted"/>
<evidence type="ECO:0000313" key="2">
    <source>
        <dbReference type="RefSeq" id="XP_022250927.1"/>
    </source>
</evidence>
<sequence>MTPSGGIPRSPSHESFTTDLSLMSLSSLGSEIGKAKTSLIINAKNGESSDESLKLSPQPGKFTLNEGSLGNSCGSLLQVPRDHYGVRNRTTVVGEVLFEEESKLIRDCGALSSVLGLVKSFSTSDINHTINVEEDSLRPCSSEAAVCDWGKYGLQNVGLDGTSRSLSTWVAVGDVLSTSQLPSPQPSSGPFEEVTSITASEFVWSVNKKARQMYIRQRVLSIYKTLKRLTQSELDLNKAISEHEIKINIPHVEISPELSQSIRSEVGIYGLGFRGSNKNLSLTVKDIERDKGKSLTKYERNMMIFNWLHNLDENVFELS</sequence>
<organism evidence="1 2">
    <name type="scientific">Limulus polyphemus</name>
    <name type="common">Atlantic horseshoe crab</name>
    <dbReference type="NCBI Taxonomy" id="6850"/>
    <lineage>
        <taxon>Eukaryota</taxon>
        <taxon>Metazoa</taxon>
        <taxon>Ecdysozoa</taxon>
        <taxon>Arthropoda</taxon>
        <taxon>Chelicerata</taxon>
        <taxon>Merostomata</taxon>
        <taxon>Xiphosura</taxon>
        <taxon>Limulidae</taxon>
        <taxon>Limulus</taxon>
    </lineage>
</organism>
<dbReference type="GeneID" id="106467103"/>
<evidence type="ECO:0000313" key="1">
    <source>
        <dbReference type="Proteomes" id="UP000694941"/>
    </source>
</evidence>
<gene>
    <name evidence="2" type="primary">LOC106467103</name>
</gene>
<dbReference type="Proteomes" id="UP000694941">
    <property type="component" value="Unplaced"/>
</dbReference>
<name>A0ABM1T4X1_LIMPO</name>
<accession>A0ABM1T4X1</accession>
<dbReference type="RefSeq" id="XP_022250927.1">
    <property type="nucleotide sequence ID" value="XM_022395219.1"/>
</dbReference>
<protein>
    <submittedName>
        <fullName evidence="2">Uncharacterized protein LOC106467103</fullName>
    </submittedName>
</protein>
<reference evidence="2" key="1">
    <citation type="submission" date="2025-08" db="UniProtKB">
        <authorList>
            <consortium name="RefSeq"/>
        </authorList>
    </citation>
    <scope>IDENTIFICATION</scope>
    <source>
        <tissue evidence="2">Muscle</tissue>
    </source>
</reference>